<dbReference type="InterPro" id="IPR000719">
    <property type="entry name" value="Prot_kinase_dom"/>
</dbReference>
<feature type="region of interest" description="Disordered" evidence="1">
    <location>
        <begin position="132"/>
        <end position="168"/>
    </location>
</feature>
<dbReference type="GO" id="GO:0004672">
    <property type="term" value="F:protein kinase activity"/>
    <property type="evidence" value="ECO:0007669"/>
    <property type="project" value="InterPro"/>
</dbReference>
<reference evidence="3" key="1">
    <citation type="submission" date="2017-07" db="EMBL/GenBank/DDBJ databases">
        <title>Taro Niue Genome Assembly and Annotation.</title>
        <authorList>
            <person name="Atibalentja N."/>
            <person name="Keating K."/>
            <person name="Fields C.J."/>
        </authorList>
    </citation>
    <scope>NUCLEOTIDE SEQUENCE</scope>
    <source>
        <strain evidence="3">Niue_2</strain>
        <tissue evidence="3">Leaf</tissue>
    </source>
</reference>
<keyword evidence="4" id="KW-1185">Reference proteome</keyword>
<sequence>MPDQWYMAPEYVTRGRFSNKSDVFSFGVLILEILTGQRNSFFSDSTGSTDLLGRAWRHWTNGTLLEIIDPSLGGQYERGEVMRCAQIGLLCVQEAAADRPTMTTVVLMLSSHSVALQDPSRPAFFAGHSREHLNVQNRNTDSSSTSTSEGLLPPYSLNDVSITELGPR</sequence>
<name>A0A843XIK8_COLES</name>
<dbReference type="InterPro" id="IPR001245">
    <property type="entry name" value="Ser-Thr/Tyr_kinase_cat_dom"/>
</dbReference>
<dbReference type="GO" id="GO:0005524">
    <property type="term" value="F:ATP binding"/>
    <property type="evidence" value="ECO:0007669"/>
    <property type="project" value="InterPro"/>
</dbReference>
<dbReference type="AlphaFoldDB" id="A0A843XIK8"/>
<gene>
    <name evidence="3" type="ORF">Taro_051876</name>
</gene>
<organism evidence="3 4">
    <name type="scientific">Colocasia esculenta</name>
    <name type="common">Wild taro</name>
    <name type="synonym">Arum esculentum</name>
    <dbReference type="NCBI Taxonomy" id="4460"/>
    <lineage>
        <taxon>Eukaryota</taxon>
        <taxon>Viridiplantae</taxon>
        <taxon>Streptophyta</taxon>
        <taxon>Embryophyta</taxon>
        <taxon>Tracheophyta</taxon>
        <taxon>Spermatophyta</taxon>
        <taxon>Magnoliopsida</taxon>
        <taxon>Liliopsida</taxon>
        <taxon>Araceae</taxon>
        <taxon>Aroideae</taxon>
        <taxon>Colocasieae</taxon>
        <taxon>Colocasia</taxon>
    </lineage>
</organism>
<proteinExistence type="predicted"/>
<protein>
    <recommendedName>
        <fullName evidence="2">Protein kinase domain-containing protein</fullName>
    </recommendedName>
</protein>
<comment type="caution">
    <text evidence="3">The sequence shown here is derived from an EMBL/GenBank/DDBJ whole genome shotgun (WGS) entry which is preliminary data.</text>
</comment>
<dbReference type="PANTHER" id="PTHR27006:SF606">
    <property type="entry name" value="INTERLEUKIN-1 RECEPTOR-ASSOCIATED KINASE 4"/>
    <property type="match status" value="1"/>
</dbReference>
<evidence type="ECO:0000259" key="2">
    <source>
        <dbReference type="PROSITE" id="PS50011"/>
    </source>
</evidence>
<feature type="domain" description="Protein kinase" evidence="2">
    <location>
        <begin position="1"/>
        <end position="115"/>
    </location>
</feature>
<dbReference type="SUPFAM" id="SSF56112">
    <property type="entry name" value="Protein kinase-like (PK-like)"/>
    <property type="match status" value="1"/>
</dbReference>
<dbReference type="Pfam" id="PF07714">
    <property type="entry name" value="PK_Tyr_Ser-Thr"/>
    <property type="match status" value="1"/>
</dbReference>
<dbReference type="Proteomes" id="UP000652761">
    <property type="component" value="Unassembled WGS sequence"/>
</dbReference>
<accession>A0A843XIK8</accession>
<evidence type="ECO:0000313" key="4">
    <source>
        <dbReference type="Proteomes" id="UP000652761"/>
    </source>
</evidence>
<dbReference type="PANTHER" id="PTHR27006">
    <property type="entry name" value="PROMASTIGOTE SURFACE ANTIGEN PROTEIN PSA"/>
    <property type="match status" value="1"/>
</dbReference>
<dbReference type="PROSITE" id="PS50011">
    <property type="entry name" value="PROTEIN_KINASE_DOM"/>
    <property type="match status" value="1"/>
</dbReference>
<dbReference type="Gene3D" id="1.10.510.10">
    <property type="entry name" value="Transferase(Phosphotransferase) domain 1"/>
    <property type="match status" value="1"/>
</dbReference>
<dbReference type="InterPro" id="IPR011009">
    <property type="entry name" value="Kinase-like_dom_sf"/>
</dbReference>
<evidence type="ECO:0000256" key="1">
    <source>
        <dbReference type="SAM" id="MobiDB-lite"/>
    </source>
</evidence>
<dbReference type="EMBL" id="NMUH01008502">
    <property type="protein sequence ID" value="MQM18877.1"/>
    <property type="molecule type" value="Genomic_DNA"/>
</dbReference>
<dbReference type="OrthoDB" id="661987at2759"/>
<evidence type="ECO:0000313" key="3">
    <source>
        <dbReference type="EMBL" id="MQM18877.1"/>
    </source>
</evidence>